<proteinExistence type="predicted"/>
<organism evidence="3 4">
    <name type="scientific">Psychroflexus salinarum</name>
    <dbReference type="NCBI Taxonomy" id="546024"/>
    <lineage>
        <taxon>Bacteria</taxon>
        <taxon>Pseudomonadati</taxon>
        <taxon>Bacteroidota</taxon>
        <taxon>Flavobacteriia</taxon>
        <taxon>Flavobacteriales</taxon>
        <taxon>Flavobacteriaceae</taxon>
        <taxon>Psychroflexus</taxon>
    </lineage>
</organism>
<reference evidence="4" key="1">
    <citation type="journal article" date="2019" name="Int. J. Syst. Evol. Microbiol.">
        <title>The Global Catalogue of Microorganisms (GCM) 10K type strain sequencing project: providing services to taxonomists for standard genome sequencing and annotation.</title>
        <authorList>
            <consortium name="The Broad Institute Genomics Platform"/>
            <consortium name="The Broad Institute Genome Sequencing Center for Infectious Disease"/>
            <person name="Wu L."/>
            <person name="Ma J."/>
        </authorList>
    </citation>
    <scope>NUCLEOTIDE SEQUENCE [LARGE SCALE GENOMIC DNA]</scope>
    <source>
        <strain evidence="4">CCUG 56752</strain>
    </source>
</reference>
<dbReference type="GO" id="GO:0008441">
    <property type="term" value="F:3'(2'),5'-bisphosphate nucleotidase activity"/>
    <property type="evidence" value="ECO:0007669"/>
    <property type="project" value="UniProtKB-EC"/>
</dbReference>
<comment type="caution">
    <text evidence="3">The sequence shown here is derived from an EMBL/GenBank/DDBJ whole genome shotgun (WGS) entry which is preliminary data.</text>
</comment>
<gene>
    <name evidence="3" type="ORF">ACFQ0R_09685</name>
</gene>
<evidence type="ECO:0000259" key="1">
    <source>
        <dbReference type="Pfam" id="PF01368"/>
    </source>
</evidence>
<sequence>MRKNTISGLKSQLNTKSKVSIIGHKNPDGDALGSTLGLSLFLKQLGISSQVIMPNGYPDFLKWLPAVDGILCYDTDKTECEKVLQDSDFIFTLDFNHLDRTGSGLGNFLKNLDSRFIMIDHHQEPADYASFMLVDTQVASTCELVHEFVTTQYSEVELTADIASCLYTGIMTDTGSFRFPSTTSKTHRIIADLIDAGANNSQIHQDTYDNNAESRLHLLGKALQNLKVIREFSTAYTFLSQEDLNANGFKKGDTEGFVNYALSLKGIKFAVIFIENKAEDIVKISFRSIGDFDVNTFARKHYSGGGHKNAAGGKSDLDLNSTLEKFENTLNNYREALT</sequence>
<name>A0ABW3GWE2_9FLAO</name>
<dbReference type="InterPro" id="IPR051319">
    <property type="entry name" value="Oligoribo/pAp-PDE_c-di-AMP_PDE"/>
</dbReference>
<keyword evidence="3" id="KW-0378">Hydrolase</keyword>
<dbReference type="Gene3D" id="3.10.310.30">
    <property type="match status" value="1"/>
</dbReference>
<feature type="domain" description="DDH" evidence="1">
    <location>
        <begin position="18"/>
        <end position="170"/>
    </location>
</feature>
<dbReference type="PANTHER" id="PTHR47618:SF1">
    <property type="entry name" value="BIFUNCTIONAL OLIGORIBONUCLEASE AND PAP PHOSPHATASE NRNA"/>
    <property type="match status" value="1"/>
</dbReference>
<dbReference type="RefSeq" id="WP_379658172.1">
    <property type="nucleotide sequence ID" value="NZ_JBHTIV010000010.1"/>
</dbReference>
<dbReference type="Gene3D" id="3.90.1640.10">
    <property type="entry name" value="inorganic pyrophosphatase (n-terminal core)"/>
    <property type="match status" value="1"/>
</dbReference>
<dbReference type="SUPFAM" id="SSF64182">
    <property type="entry name" value="DHH phosphoesterases"/>
    <property type="match status" value="1"/>
</dbReference>
<dbReference type="Pfam" id="PF02272">
    <property type="entry name" value="DHHA1"/>
    <property type="match status" value="1"/>
</dbReference>
<keyword evidence="4" id="KW-1185">Reference proteome</keyword>
<dbReference type="Pfam" id="PF01368">
    <property type="entry name" value="DHH"/>
    <property type="match status" value="1"/>
</dbReference>
<dbReference type="InterPro" id="IPR038763">
    <property type="entry name" value="DHH_sf"/>
</dbReference>
<feature type="domain" description="DHHA1" evidence="2">
    <location>
        <begin position="247"/>
        <end position="329"/>
    </location>
</feature>
<dbReference type="EC" id="3.1.3.7" evidence="3"/>
<dbReference type="EMBL" id="JBHTIV010000010">
    <property type="protein sequence ID" value="MFD0932864.1"/>
    <property type="molecule type" value="Genomic_DNA"/>
</dbReference>
<protein>
    <submittedName>
        <fullName evidence="3">Bifunctional oligoribonuclease/PAP phosphatase NrnA</fullName>
        <ecNumber evidence="3">3.1.3.7</ecNumber>
    </submittedName>
</protein>
<evidence type="ECO:0000313" key="3">
    <source>
        <dbReference type="EMBL" id="MFD0932864.1"/>
    </source>
</evidence>
<accession>A0ABW3GWE2</accession>
<evidence type="ECO:0000313" key="4">
    <source>
        <dbReference type="Proteomes" id="UP001597049"/>
    </source>
</evidence>
<dbReference type="InterPro" id="IPR003156">
    <property type="entry name" value="DHHA1_dom"/>
</dbReference>
<dbReference type="Proteomes" id="UP001597049">
    <property type="component" value="Unassembled WGS sequence"/>
</dbReference>
<evidence type="ECO:0000259" key="2">
    <source>
        <dbReference type="Pfam" id="PF02272"/>
    </source>
</evidence>
<dbReference type="InterPro" id="IPR001667">
    <property type="entry name" value="DDH_dom"/>
</dbReference>
<dbReference type="PANTHER" id="PTHR47618">
    <property type="entry name" value="BIFUNCTIONAL OLIGORIBONUCLEASE AND PAP PHOSPHATASE NRNA"/>
    <property type="match status" value="1"/>
</dbReference>